<accession>A0A226E5N2</accession>
<gene>
    <name evidence="2" type="ORF">Fcan01_12054</name>
</gene>
<organism evidence="2 3">
    <name type="scientific">Folsomia candida</name>
    <name type="common">Springtail</name>
    <dbReference type="NCBI Taxonomy" id="158441"/>
    <lineage>
        <taxon>Eukaryota</taxon>
        <taxon>Metazoa</taxon>
        <taxon>Ecdysozoa</taxon>
        <taxon>Arthropoda</taxon>
        <taxon>Hexapoda</taxon>
        <taxon>Collembola</taxon>
        <taxon>Entomobryomorpha</taxon>
        <taxon>Isotomoidea</taxon>
        <taxon>Isotomidae</taxon>
        <taxon>Proisotominae</taxon>
        <taxon>Folsomia</taxon>
    </lineage>
</organism>
<feature type="compositionally biased region" description="Low complexity" evidence="1">
    <location>
        <begin position="428"/>
        <end position="439"/>
    </location>
</feature>
<evidence type="ECO:0000313" key="2">
    <source>
        <dbReference type="EMBL" id="OXA52985.1"/>
    </source>
</evidence>
<name>A0A226E5N2_FOLCA</name>
<dbReference type="Proteomes" id="UP000198287">
    <property type="component" value="Unassembled WGS sequence"/>
</dbReference>
<comment type="caution">
    <text evidence="2">The sequence shown here is derived from an EMBL/GenBank/DDBJ whole genome shotgun (WGS) entry which is preliminary data.</text>
</comment>
<feature type="region of interest" description="Disordered" evidence="1">
    <location>
        <begin position="501"/>
        <end position="560"/>
    </location>
</feature>
<evidence type="ECO:0000256" key="1">
    <source>
        <dbReference type="SAM" id="MobiDB-lite"/>
    </source>
</evidence>
<feature type="compositionally biased region" description="Polar residues" evidence="1">
    <location>
        <begin position="517"/>
        <end position="546"/>
    </location>
</feature>
<dbReference type="AlphaFoldDB" id="A0A226E5N2"/>
<evidence type="ECO:0000313" key="3">
    <source>
        <dbReference type="Proteomes" id="UP000198287"/>
    </source>
</evidence>
<sequence length="635" mass="70075">MDVSISNFQSSAEIQRVIDKLQAARDSFVRKEQEKQPAVSNTLPEPEGLTEETAQSLINDETFVCLEDNDLIDVSALEEDEDISQWLVKTNNNVSIAELEADRSYMDVAMINVQNSLVNLVKGYIFEQTTKQMLQSPRHVIPKSVSSPTPKKLYNVSPPSHIHRRNSNSSDCSNPEPVLASSPITNTPKLELVDMFDLEDNLNHSNNFIGTPPRYVDSRTYTRPRKTRMSLDGHLQATGGFNTLTLKHNTPLMSLHRQAEAYPNKNNNLNETYSVNNDDDIANSTYTKSDSLNEGDETALLNTTITIKPSTISPRNRQMTRNDSYIISKSPNSNVHDLNATFVCAPTPSNDPSNTNNPNDSVSNLSMEELHVMARLQEQSLKDASPSRTLTRKETRVLMSFNNFDASLRPSRTSSTDTYSVGQSNPDSPGSSASGLSSPLEAQSYDNIQGAETFRRSMPDLASRRLSASAASGRTLSLAPPINLLKSKAYHTSDTRLVHAGSNSRLSMLPTNGFGYNRNTRNQSPDRSSSSSVETNNLLPLNQPRTRPTAPGGMNAGIRPGQRMFSAPQPRCPTIVKPVIRPQSFLPTPGFSQTRPTSRIPAPGAGRGRLSRPSTAPHRQAMSNNKQPEWRDGCY</sequence>
<dbReference type="EMBL" id="LNIX01000006">
    <property type="protein sequence ID" value="OXA52985.1"/>
    <property type="molecule type" value="Genomic_DNA"/>
</dbReference>
<feature type="compositionally biased region" description="Polar residues" evidence="1">
    <location>
        <begin position="406"/>
        <end position="427"/>
    </location>
</feature>
<reference evidence="2 3" key="1">
    <citation type="submission" date="2015-12" db="EMBL/GenBank/DDBJ databases">
        <title>The genome of Folsomia candida.</title>
        <authorList>
            <person name="Faddeeva A."/>
            <person name="Derks M.F."/>
            <person name="Anvar Y."/>
            <person name="Smit S."/>
            <person name="Van Straalen N."/>
            <person name="Roelofs D."/>
        </authorList>
    </citation>
    <scope>NUCLEOTIDE SEQUENCE [LARGE SCALE GENOMIC DNA]</scope>
    <source>
        <strain evidence="2 3">VU population</strain>
        <tissue evidence="2">Whole body</tissue>
    </source>
</reference>
<protein>
    <submittedName>
        <fullName evidence="2">Uncharacterized protein</fullName>
    </submittedName>
</protein>
<feature type="region of interest" description="Disordered" evidence="1">
    <location>
        <begin position="140"/>
        <end position="184"/>
    </location>
</feature>
<feature type="region of interest" description="Disordered" evidence="1">
    <location>
        <begin position="580"/>
        <end position="635"/>
    </location>
</feature>
<feature type="region of interest" description="Disordered" evidence="1">
    <location>
        <begin position="406"/>
        <end position="439"/>
    </location>
</feature>
<proteinExistence type="predicted"/>
<feature type="compositionally biased region" description="Polar residues" evidence="1">
    <location>
        <begin position="501"/>
        <end position="510"/>
    </location>
</feature>
<dbReference type="OrthoDB" id="10685774at2759"/>
<keyword evidence="3" id="KW-1185">Reference proteome</keyword>